<dbReference type="InterPro" id="IPR045036">
    <property type="entry name" value="Spartin-like"/>
</dbReference>
<protein>
    <submittedName>
        <fullName evidence="2">Response to cold</fullName>
    </submittedName>
</protein>
<accession>A0ABU6TUX7</accession>
<evidence type="ECO:0000256" key="1">
    <source>
        <dbReference type="SAM" id="MobiDB-lite"/>
    </source>
</evidence>
<reference evidence="2 3" key="1">
    <citation type="journal article" date="2023" name="Plants (Basel)">
        <title>Bridging the Gap: Combining Genomics and Transcriptomics Approaches to Understand Stylosanthes scabra, an Orphan Legume from the Brazilian Caatinga.</title>
        <authorList>
            <person name="Ferreira-Neto J.R.C."/>
            <person name="da Silva M.D."/>
            <person name="Binneck E."/>
            <person name="de Melo N.F."/>
            <person name="da Silva R.H."/>
            <person name="de Melo A.L.T.M."/>
            <person name="Pandolfi V."/>
            <person name="Bustamante F.O."/>
            <person name="Brasileiro-Vidal A.C."/>
            <person name="Benko-Iseppon A.M."/>
        </authorList>
    </citation>
    <scope>NUCLEOTIDE SEQUENCE [LARGE SCALE GENOMIC DNA]</scope>
    <source>
        <tissue evidence="2">Leaves</tissue>
    </source>
</reference>
<organism evidence="2 3">
    <name type="scientific">Stylosanthes scabra</name>
    <dbReference type="NCBI Taxonomy" id="79078"/>
    <lineage>
        <taxon>Eukaryota</taxon>
        <taxon>Viridiplantae</taxon>
        <taxon>Streptophyta</taxon>
        <taxon>Embryophyta</taxon>
        <taxon>Tracheophyta</taxon>
        <taxon>Spermatophyta</taxon>
        <taxon>Magnoliopsida</taxon>
        <taxon>eudicotyledons</taxon>
        <taxon>Gunneridae</taxon>
        <taxon>Pentapetalae</taxon>
        <taxon>rosids</taxon>
        <taxon>fabids</taxon>
        <taxon>Fabales</taxon>
        <taxon>Fabaceae</taxon>
        <taxon>Papilionoideae</taxon>
        <taxon>50 kb inversion clade</taxon>
        <taxon>dalbergioids sensu lato</taxon>
        <taxon>Dalbergieae</taxon>
        <taxon>Pterocarpus clade</taxon>
        <taxon>Stylosanthes</taxon>
    </lineage>
</organism>
<keyword evidence="3" id="KW-1185">Reference proteome</keyword>
<proteinExistence type="predicted"/>
<dbReference type="Proteomes" id="UP001341840">
    <property type="component" value="Unassembled WGS sequence"/>
</dbReference>
<dbReference type="EMBL" id="JASCZI010092025">
    <property type="protein sequence ID" value="MED6151721.1"/>
    <property type="molecule type" value="Genomic_DNA"/>
</dbReference>
<comment type="caution">
    <text evidence="2">The sequence shown here is derived from an EMBL/GenBank/DDBJ whole genome shotgun (WGS) entry which is preliminary data.</text>
</comment>
<feature type="region of interest" description="Disordered" evidence="1">
    <location>
        <begin position="82"/>
        <end position="108"/>
    </location>
</feature>
<feature type="compositionally biased region" description="Basic and acidic residues" evidence="1">
    <location>
        <begin position="95"/>
        <end position="107"/>
    </location>
</feature>
<sequence length="118" mass="13230">MSFDVLRYFFEEVLIRIPGAILNLIDAHYSVELAFGDFSIIRLRQGDSTVAVYARVADEIQWPLAKDETAIKVDDSHYFLLLSSPKGSKSGSNSDEDRRTHGKDKNGFDLLSYGLTIA</sequence>
<feature type="non-terminal residue" evidence="2">
    <location>
        <position position="118"/>
    </location>
</feature>
<dbReference type="PANTHER" id="PTHR21068">
    <property type="entry name" value="SPARTIN"/>
    <property type="match status" value="1"/>
</dbReference>
<dbReference type="PANTHER" id="PTHR21068:SF43">
    <property type="entry name" value="SPARTIN"/>
    <property type="match status" value="1"/>
</dbReference>
<feature type="compositionally biased region" description="Low complexity" evidence="1">
    <location>
        <begin position="82"/>
        <end position="93"/>
    </location>
</feature>
<evidence type="ECO:0000313" key="3">
    <source>
        <dbReference type="Proteomes" id="UP001341840"/>
    </source>
</evidence>
<name>A0ABU6TUX7_9FABA</name>
<evidence type="ECO:0000313" key="2">
    <source>
        <dbReference type="EMBL" id="MED6151721.1"/>
    </source>
</evidence>
<gene>
    <name evidence="2" type="primary">ERD7_4</name>
    <name evidence="2" type="ORF">PIB30_085099</name>
</gene>